<dbReference type="GO" id="GO:0006083">
    <property type="term" value="P:acetate metabolic process"/>
    <property type="evidence" value="ECO:0007669"/>
    <property type="project" value="TreeGrafter"/>
</dbReference>
<dbReference type="PANTHER" id="PTHR21060">
    <property type="entry name" value="ACETATE KINASE"/>
    <property type="match status" value="1"/>
</dbReference>
<dbReference type="GO" id="GO:0005524">
    <property type="term" value="F:ATP binding"/>
    <property type="evidence" value="ECO:0007669"/>
    <property type="project" value="UniProtKB-KW"/>
</dbReference>
<dbReference type="GO" id="GO:0005737">
    <property type="term" value="C:cytoplasm"/>
    <property type="evidence" value="ECO:0007669"/>
    <property type="project" value="UniProtKB-SubCell"/>
</dbReference>
<proteinExistence type="inferred from homology"/>
<dbReference type="InterPro" id="IPR011245">
    <property type="entry name" value="Butyrate_kin"/>
</dbReference>
<comment type="caution">
    <text evidence="8">The sequence shown here is derived from an EMBL/GenBank/DDBJ whole genome shotgun (WGS) entry which is preliminary data.</text>
</comment>
<evidence type="ECO:0000256" key="6">
    <source>
        <dbReference type="ARBA" id="ARBA00022840"/>
    </source>
</evidence>
<evidence type="ECO:0000256" key="5">
    <source>
        <dbReference type="ARBA" id="ARBA00022777"/>
    </source>
</evidence>
<dbReference type="PROSITE" id="PS01075">
    <property type="entry name" value="ACETATE_KINASE_1"/>
    <property type="match status" value="1"/>
</dbReference>
<dbReference type="EC" id="2.7.2.7" evidence="8"/>
<dbReference type="InterPro" id="IPR023865">
    <property type="entry name" value="Aliphatic_acid_kinase_CS"/>
</dbReference>
<dbReference type="HAMAP" id="MF_00542">
    <property type="entry name" value="Butyrate_kinase"/>
    <property type="match status" value="1"/>
</dbReference>
<dbReference type="PROSITE" id="PS01076">
    <property type="entry name" value="ACETATE_KINASE_2"/>
    <property type="match status" value="1"/>
</dbReference>
<comment type="catalytic activity">
    <reaction evidence="7">
        <text>butanoate + ATP = butanoyl phosphate + ADP</text>
        <dbReference type="Rhea" id="RHEA:13585"/>
        <dbReference type="ChEBI" id="CHEBI:17968"/>
        <dbReference type="ChEBI" id="CHEBI:30616"/>
        <dbReference type="ChEBI" id="CHEBI:58079"/>
        <dbReference type="ChEBI" id="CHEBI:456216"/>
        <dbReference type="EC" id="2.7.2.7"/>
    </reaction>
</comment>
<organism evidence="8">
    <name type="scientific">bioreactor metagenome</name>
    <dbReference type="NCBI Taxonomy" id="1076179"/>
    <lineage>
        <taxon>unclassified sequences</taxon>
        <taxon>metagenomes</taxon>
        <taxon>ecological metagenomes</taxon>
    </lineage>
</organism>
<dbReference type="PIRSF" id="PIRSF036458">
    <property type="entry name" value="Butyrate_kin"/>
    <property type="match status" value="1"/>
</dbReference>
<dbReference type="GO" id="GO:0008776">
    <property type="term" value="F:acetate kinase activity"/>
    <property type="evidence" value="ECO:0007669"/>
    <property type="project" value="TreeGrafter"/>
</dbReference>
<dbReference type="Gene3D" id="3.30.420.40">
    <property type="match status" value="2"/>
</dbReference>
<evidence type="ECO:0000256" key="4">
    <source>
        <dbReference type="ARBA" id="ARBA00022741"/>
    </source>
</evidence>
<dbReference type="NCBIfam" id="NF002834">
    <property type="entry name" value="PRK03011.1-5"/>
    <property type="match status" value="1"/>
</dbReference>
<evidence type="ECO:0000256" key="7">
    <source>
        <dbReference type="ARBA" id="ARBA00048596"/>
    </source>
</evidence>
<dbReference type="CDD" id="cd24011">
    <property type="entry name" value="ASKHA_NBD_BK"/>
    <property type="match status" value="1"/>
</dbReference>
<dbReference type="InterPro" id="IPR043129">
    <property type="entry name" value="ATPase_NBD"/>
</dbReference>
<comment type="subcellular location">
    <subcellularLocation>
        <location evidence="1">Cytoplasm</location>
    </subcellularLocation>
</comment>
<protein>
    <submittedName>
        <fullName evidence="8">Butyrate kinase 2</fullName>
        <ecNumber evidence="8">2.7.2.7</ecNumber>
    </submittedName>
</protein>
<evidence type="ECO:0000313" key="8">
    <source>
        <dbReference type="EMBL" id="MPL85864.1"/>
    </source>
</evidence>
<evidence type="ECO:0000256" key="2">
    <source>
        <dbReference type="ARBA" id="ARBA00022490"/>
    </source>
</evidence>
<evidence type="ECO:0000256" key="1">
    <source>
        <dbReference type="ARBA" id="ARBA00004496"/>
    </source>
</evidence>
<dbReference type="PANTHER" id="PTHR21060:SF3">
    <property type="entry name" value="BUTYRATE KINASE 2-RELATED"/>
    <property type="match status" value="1"/>
</dbReference>
<keyword evidence="3 8" id="KW-0808">Transferase</keyword>
<gene>
    <name evidence="8" type="primary">buk2_9</name>
    <name evidence="8" type="ORF">SDC9_31838</name>
</gene>
<dbReference type="PRINTS" id="PR00471">
    <property type="entry name" value="ACETATEKNASE"/>
</dbReference>
<keyword evidence="5 8" id="KW-0418">Kinase</keyword>
<keyword evidence="2" id="KW-0963">Cytoplasm</keyword>
<dbReference type="InterPro" id="IPR000890">
    <property type="entry name" value="Aliphatic_acid_kin_short-chain"/>
</dbReference>
<dbReference type="EMBL" id="VSSQ01000212">
    <property type="protein sequence ID" value="MPL85864.1"/>
    <property type="molecule type" value="Genomic_DNA"/>
</dbReference>
<accession>A0A644V3M2</accession>
<dbReference type="GO" id="GO:0047761">
    <property type="term" value="F:butyrate kinase activity"/>
    <property type="evidence" value="ECO:0007669"/>
    <property type="project" value="UniProtKB-EC"/>
</dbReference>
<sequence>MTEKNLILAINPGSTSTKIAVYNGTEQLFLKNLKHSAEELAPFAKIADQYEFRKEIILKEVSDADFNLKEFKVIIGRGGLIKPVSSGVLEINEMMLEDLRQGREGQHASNLGGLIAYDIAQGIPGAKAVIADPVVVDELCDFARISGHPLMPRKSVFHALNQKAIARRYAKEVNKKYEELNLIGVHLGGGISVAAHQNGKVIDVNQALDGDGPFSPERSGTLPVNELIKVCFSGKYTEQEIKKMVVGAGGYVAYLGTNDAYQVECKAIEGDKKFEFIQEAMAYQISKEVGAMSTVLKGKVDAIFLTGGIAYSKPFVELLKERIEFIAPVHVYPGEDEMGALALNALMLIKGEAKSIKYE</sequence>
<dbReference type="NCBIfam" id="TIGR02707">
    <property type="entry name" value="butyr_kinase"/>
    <property type="match status" value="1"/>
</dbReference>
<evidence type="ECO:0000256" key="3">
    <source>
        <dbReference type="ARBA" id="ARBA00022679"/>
    </source>
</evidence>
<keyword evidence="6" id="KW-0067">ATP-binding</keyword>
<dbReference type="Pfam" id="PF00871">
    <property type="entry name" value="Acetate_kinase"/>
    <property type="match status" value="1"/>
</dbReference>
<name>A0A644V3M2_9ZZZZ</name>
<keyword evidence="4" id="KW-0547">Nucleotide-binding</keyword>
<dbReference type="AlphaFoldDB" id="A0A644V3M2"/>
<reference evidence="8" key="1">
    <citation type="submission" date="2019-08" db="EMBL/GenBank/DDBJ databases">
        <authorList>
            <person name="Kucharzyk K."/>
            <person name="Murdoch R.W."/>
            <person name="Higgins S."/>
            <person name="Loffler F."/>
        </authorList>
    </citation>
    <scope>NUCLEOTIDE SEQUENCE</scope>
</reference>
<dbReference type="SUPFAM" id="SSF53067">
    <property type="entry name" value="Actin-like ATPase domain"/>
    <property type="match status" value="2"/>
</dbReference>